<dbReference type="PANTHER" id="PTHR46481:SF10">
    <property type="entry name" value="ZINC FINGER BED DOMAIN-CONTAINING PROTEIN 39"/>
    <property type="match status" value="1"/>
</dbReference>
<keyword evidence="2" id="KW-0479">Metal-binding</keyword>
<evidence type="ECO:0000256" key="1">
    <source>
        <dbReference type="ARBA" id="ARBA00004123"/>
    </source>
</evidence>
<organism evidence="7 8">
    <name type="scientific">Acer yangbiense</name>
    <dbReference type="NCBI Taxonomy" id="1000413"/>
    <lineage>
        <taxon>Eukaryota</taxon>
        <taxon>Viridiplantae</taxon>
        <taxon>Streptophyta</taxon>
        <taxon>Embryophyta</taxon>
        <taxon>Tracheophyta</taxon>
        <taxon>Spermatophyta</taxon>
        <taxon>Magnoliopsida</taxon>
        <taxon>eudicotyledons</taxon>
        <taxon>Gunneridae</taxon>
        <taxon>Pentapetalae</taxon>
        <taxon>rosids</taxon>
        <taxon>malvids</taxon>
        <taxon>Sapindales</taxon>
        <taxon>Sapindaceae</taxon>
        <taxon>Hippocastanoideae</taxon>
        <taxon>Acereae</taxon>
        <taxon>Acer</taxon>
    </lineage>
</organism>
<dbReference type="InterPro" id="IPR012337">
    <property type="entry name" value="RNaseH-like_sf"/>
</dbReference>
<comment type="subcellular location">
    <subcellularLocation>
        <location evidence="1">Nucleus</location>
    </subcellularLocation>
</comment>
<name>A0A5C7HSQ9_9ROSI</name>
<dbReference type="Proteomes" id="UP000323000">
    <property type="component" value="Chromosome 6"/>
</dbReference>
<sequence length="353" mass="40692">MVFSVFFVVLRKCKDVMFSSEFQVFLVSKDVQCSCKMNDDNVLPTNVVNSSSSRSERTPHSDSIEKPPLYEKLKGRQSSDAWNHFTWEGCGSSLGLGVFNKDDTRKALAEMIIVDELPFRFVEKQGFRNFCHVGMPRFDVPSRRTIVRDILQMYVDMKTSLMKQFRESKRILSFSQISDHRGETIGKCIEKVLLDWGIDRVFTITVDKADSNAVAILYVKRKLNSWHADGAILNGKYLYLRCCAHIVNLIVNDGLKEIHDSVVAIRNAVKFVKSSPSRFESFKRSVEREKIQHKGLVVLDVPTRWNSTYLMLASSLKFVKAFDRLDDKDGYYQSYFKDDGNEPKRIRPPCFED</sequence>
<dbReference type="SUPFAM" id="SSF53098">
    <property type="entry name" value="Ribonuclease H-like"/>
    <property type="match status" value="1"/>
</dbReference>
<feature type="compositionally biased region" description="Basic and acidic residues" evidence="6">
    <location>
        <begin position="54"/>
        <end position="67"/>
    </location>
</feature>
<dbReference type="EMBL" id="VAHF01000006">
    <property type="protein sequence ID" value="TXG60117.1"/>
    <property type="molecule type" value="Genomic_DNA"/>
</dbReference>
<dbReference type="InterPro" id="IPR052035">
    <property type="entry name" value="ZnF_BED_domain_contain"/>
</dbReference>
<evidence type="ECO:0000256" key="5">
    <source>
        <dbReference type="ARBA" id="ARBA00023242"/>
    </source>
</evidence>
<accession>A0A5C7HSQ9</accession>
<proteinExistence type="predicted"/>
<keyword evidence="8" id="KW-1185">Reference proteome</keyword>
<dbReference type="AlphaFoldDB" id="A0A5C7HSQ9"/>
<keyword evidence="4" id="KW-0862">Zinc</keyword>
<evidence type="ECO:0000256" key="3">
    <source>
        <dbReference type="ARBA" id="ARBA00022771"/>
    </source>
</evidence>
<feature type="region of interest" description="Disordered" evidence="6">
    <location>
        <begin position="46"/>
        <end position="67"/>
    </location>
</feature>
<dbReference type="OrthoDB" id="1741548at2759"/>
<evidence type="ECO:0008006" key="9">
    <source>
        <dbReference type="Google" id="ProtNLM"/>
    </source>
</evidence>
<evidence type="ECO:0000313" key="8">
    <source>
        <dbReference type="Proteomes" id="UP000323000"/>
    </source>
</evidence>
<evidence type="ECO:0000313" key="7">
    <source>
        <dbReference type="EMBL" id="TXG60117.1"/>
    </source>
</evidence>
<keyword evidence="3" id="KW-0863">Zinc-finger</keyword>
<keyword evidence="5" id="KW-0539">Nucleus</keyword>
<evidence type="ECO:0000256" key="2">
    <source>
        <dbReference type="ARBA" id="ARBA00022723"/>
    </source>
</evidence>
<dbReference type="PANTHER" id="PTHR46481">
    <property type="entry name" value="ZINC FINGER BED DOMAIN-CONTAINING PROTEIN 4"/>
    <property type="match status" value="1"/>
</dbReference>
<evidence type="ECO:0000256" key="4">
    <source>
        <dbReference type="ARBA" id="ARBA00022833"/>
    </source>
</evidence>
<evidence type="ECO:0000256" key="6">
    <source>
        <dbReference type="SAM" id="MobiDB-lite"/>
    </source>
</evidence>
<reference evidence="8" key="1">
    <citation type="journal article" date="2019" name="Gigascience">
        <title>De novo genome assembly of the endangered Acer yangbiense, a plant species with extremely small populations endemic to Yunnan Province, China.</title>
        <authorList>
            <person name="Yang J."/>
            <person name="Wariss H.M."/>
            <person name="Tao L."/>
            <person name="Zhang R."/>
            <person name="Yun Q."/>
            <person name="Hollingsworth P."/>
            <person name="Dao Z."/>
            <person name="Luo G."/>
            <person name="Guo H."/>
            <person name="Ma Y."/>
            <person name="Sun W."/>
        </authorList>
    </citation>
    <scope>NUCLEOTIDE SEQUENCE [LARGE SCALE GENOMIC DNA]</scope>
    <source>
        <strain evidence="8">cv. Malutang</strain>
    </source>
</reference>
<gene>
    <name evidence="7" type="ORF">EZV62_014690</name>
</gene>
<protein>
    <recommendedName>
        <fullName evidence="9">hAT-like transposase RNase-H fold domain-containing protein</fullName>
    </recommendedName>
</protein>
<dbReference type="SUPFAM" id="SSF140996">
    <property type="entry name" value="Hermes dimerisation domain"/>
    <property type="match status" value="1"/>
</dbReference>
<comment type="caution">
    <text evidence="7">The sequence shown here is derived from an EMBL/GenBank/DDBJ whole genome shotgun (WGS) entry which is preliminary data.</text>
</comment>